<keyword evidence="1" id="KW-0812">Transmembrane</keyword>
<reference evidence="2" key="1">
    <citation type="journal article" date="2023" name="Insect Mol. Biol.">
        <title>Genome sequencing provides insights into the evolution of gene families encoding plant cell wall-degrading enzymes in longhorned beetles.</title>
        <authorList>
            <person name="Shin N.R."/>
            <person name="Okamura Y."/>
            <person name="Kirsch R."/>
            <person name="Pauchet Y."/>
        </authorList>
    </citation>
    <scope>NUCLEOTIDE SEQUENCE</scope>
    <source>
        <strain evidence="2">AMC_N1</strain>
    </source>
</reference>
<sequence length="156" mass="18034">MTYGGRIMGMYPITYPITMWLWGYGVISLWGQWYYRRSILYPIYEFKNERGGTAYSASPDEPPLVLWYNGSRGYLQKNREGSHASKSGNGSEKHMFELETSPWRYPYRGSAISREDPCSTSQDSVISSFSRDIPPIHKDGFSRYGQVDKIDPVSMW</sequence>
<gene>
    <name evidence="2" type="ORF">NQ318_012648</name>
</gene>
<accession>A0AAV8XBN2</accession>
<dbReference type="Proteomes" id="UP001162162">
    <property type="component" value="Unassembled WGS sequence"/>
</dbReference>
<name>A0AAV8XBN2_9CUCU</name>
<protein>
    <submittedName>
        <fullName evidence="2">Uncharacterized protein</fullName>
    </submittedName>
</protein>
<feature type="transmembrane region" description="Helical" evidence="1">
    <location>
        <begin position="13"/>
        <end position="35"/>
    </location>
</feature>
<keyword evidence="1" id="KW-1133">Transmembrane helix</keyword>
<proteinExistence type="predicted"/>
<evidence type="ECO:0000313" key="3">
    <source>
        <dbReference type="Proteomes" id="UP001162162"/>
    </source>
</evidence>
<comment type="caution">
    <text evidence="2">The sequence shown here is derived from an EMBL/GenBank/DDBJ whole genome shotgun (WGS) entry which is preliminary data.</text>
</comment>
<keyword evidence="1" id="KW-0472">Membrane</keyword>
<keyword evidence="3" id="KW-1185">Reference proteome</keyword>
<dbReference type="EMBL" id="JAPWTK010000824">
    <property type="protein sequence ID" value="KAJ8935875.1"/>
    <property type="molecule type" value="Genomic_DNA"/>
</dbReference>
<evidence type="ECO:0000256" key="1">
    <source>
        <dbReference type="SAM" id="Phobius"/>
    </source>
</evidence>
<dbReference type="AlphaFoldDB" id="A0AAV8XBN2"/>
<organism evidence="2 3">
    <name type="scientific">Aromia moschata</name>
    <dbReference type="NCBI Taxonomy" id="1265417"/>
    <lineage>
        <taxon>Eukaryota</taxon>
        <taxon>Metazoa</taxon>
        <taxon>Ecdysozoa</taxon>
        <taxon>Arthropoda</taxon>
        <taxon>Hexapoda</taxon>
        <taxon>Insecta</taxon>
        <taxon>Pterygota</taxon>
        <taxon>Neoptera</taxon>
        <taxon>Endopterygota</taxon>
        <taxon>Coleoptera</taxon>
        <taxon>Polyphaga</taxon>
        <taxon>Cucujiformia</taxon>
        <taxon>Chrysomeloidea</taxon>
        <taxon>Cerambycidae</taxon>
        <taxon>Cerambycinae</taxon>
        <taxon>Callichromatini</taxon>
        <taxon>Aromia</taxon>
    </lineage>
</organism>
<evidence type="ECO:0000313" key="2">
    <source>
        <dbReference type="EMBL" id="KAJ8935875.1"/>
    </source>
</evidence>